<feature type="region of interest" description="Disordered" evidence="1">
    <location>
        <begin position="1"/>
        <end position="126"/>
    </location>
</feature>
<reference evidence="2" key="1">
    <citation type="submission" date="2019-09" db="EMBL/GenBank/DDBJ databases">
        <title>Draft genome information of white flower Hibiscus syriacus.</title>
        <authorList>
            <person name="Kim Y.-M."/>
        </authorList>
    </citation>
    <scope>NUCLEOTIDE SEQUENCE [LARGE SCALE GENOMIC DNA]</scope>
    <source>
        <strain evidence="2">YM2019G1</strain>
    </source>
</reference>
<dbReference type="AlphaFoldDB" id="A0A6A3B7S9"/>
<accession>A0A6A3B7S9</accession>
<dbReference type="Proteomes" id="UP000436088">
    <property type="component" value="Unassembled WGS sequence"/>
</dbReference>
<dbReference type="PANTHER" id="PTHR35294">
    <property type="entry name" value="UBIQUITIN-ASSOCIATED/TRANSLATION ELONGATION FACTOR EF1B PROTEIN"/>
    <property type="match status" value="1"/>
</dbReference>
<comment type="caution">
    <text evidence="2">The sequence shown here is derived from an EMBL/GenBank/DDBJ whole genome shotgun (WGS) entry which is preliminary data.</text>
</comment>
<dbReference type="EMBL" id="VEPZ02000917">
    <property type="protein sequence ID" value="KAE8711332.1"/>
    <property type="molecule type" value="Genomic_DNA"/>
</dbReference>
<keyword evidence="3" id="KW-1185">Reference proteome</keyword>
<gene>
    <name evidence="2" type="ORF">F3Y22_tig00110299pilonHSYRG00348</name>
</gene>
<dbReference type="PANTHER" id="PTHR35294:SF1">
    <property type="entry name" value="OS05G0409000 PROTEIN"/>
    <property type="match status" value="1"/>
</dbReference>
<evidence type="ECO:0000313" key="3">
    <source>
        <dbReference type="Proteomes" id="UP000436088"/>
    </source>
</evidence>
<protein>
    <submittedName>
        <fullName evidence="2">Uncharacterized protein</fullName>
    </submittedName>
</protein>
<feature type="compositionally biased region" description="Polar residues" evidence="1">
    <location>
        <begin position="361"/>
        <end position="378"/>
    </location>
</feature>
<feature type="compositionally biased region" description="Polar residues" evidence="1">
    <location>
        <begin position="30"/>
        <end position="49"/>
    </location>
</feature>
<feature type="compositionally biased region" description="Basic and acidic residues" evidence="1">
    <location>
        <begin position="82"/>
        <end position="107"/>
    </location>
</feature>
<feature type="compositionally biased region" description="Low complexity" evidence="1">
    <location>
        <begin position="332"/>
        <end position="360"/>
    </location>
</feature>
<feature type="region of interest" description="Disordered" evidence="1">
    <location>
        <begin position="165"/>
        <end position="205"/>
    </location>
</feature>
<feature type="compositionally biased region" description="Basic residues" evidence="1">
    <location>
        <begin position="108"/>
        <end position="123"/>
    </location>
</feature>
<proteinExistence type="predicted"/>
<evidence type="ECO:0000256" key="1">
    <source>
        <dbReference type="SAM" id="MobiDB-lite"/>
    </source>
</evidence>
<sequence length="498" mass="54475">MSTADTIDGTIFGASKSRSKNKKTSKETQKASSKHSGSANAALQNNGCYQNIDETDEHLGGSPGGGFEYDSPSNNGSWSVESEDHKEKTSNHPLWKEIIHGADNDKRQKIRQKNERKHQRQKERRALELHERCNGYLMYKCTRQEVERAVVIANGDLEKAAESLRTLKQDPHSPSKPEATCDPSTSSSTKVEVTGSQNLSARPQLKQNLFTATLQRRDENDLNHSKSTVTMGDSLESVTKSFQPLQPKLEWAKCQKSEASPPPTKTESHHLAVGIDFRNILPSIRESAIMMQQSQSLNTRQVLATSIGTSPLETSARIEIAKSNGFIPQIPSSRSLNSNNLSSSQMHHQLYHQQQQHFRSSSVLGDSPGTSQGNGLWSRTGASPMLAAASSLGLFTGLGSTTSSGATSSGATSSVDWSSGSSMTRLDYTNIWSLDRGLSSSPRPGEIWLGPSTSPMKSIHMYYLNTSNEIDTKWEGCTHCGITGQQSGYGQNFSCRFT</sequence>
<name>A0A6A3B7S9_HIBSY</name>
<feature type="region of interest" description="Disordered" evidence="1">
    <location>
        <begin position="331"/>
        <end position="378"/>
    </location>
</feature>
<evidence type="ECO:0000313" key="2">
    <source>
        <dbReference type="EMBL" id="KAE8711332.1"/>
    </source>
</evidence>
<feature type="compositionally biased region" description="Polar residues" evidence="1">
    <location>
        <begin position="182"/>
        <end position="205"/>
    </location>
</feature>
<organism evidence="2 3">
    <name type="scientific">Hibiscus syriacus</name>
    <name type="common">Rose of Sharon</name>
    <dbReference type="NCBI Taxonomy" id="106335"/>
    <lineage>
        <taxon>Eukaryota</taxon>
        <taxon>Viridiplantae</taxon>
        <taxon>Streptophyta</taxon>
        <taxon>Embryophyta</taxon>
        <taxon>Tracheophyta</taxon>
        <taxon>Spermatophyta</taxon>
        <taxon>Magnoliopsida</taxon>
        <taxon>eudicotyledons</taxon>
        <taxon>Gunneridae</taxon>
        <taxon>Pentapetalae</taxon>
        <taxon>rosids</taxon>
        <taxon>malvids</taxon>
        <taxon>Malvales</taxon>
        <taxon>Malvaceae</taxon>
        <taxon>Malvoideae</taxon>
        <taxon>Hibiscus</taxon>
    </lineage>
</organism>
<feature type="compositionally biased region" description="Basic and acidic residues" evidence="1">
    <location>
        <begin position="165"/>
        <end position="175"/>
    </location>
</feature>
<feature type="compositionally biased region" description="Polar residues" evidence="1">
    <location>
        <begin position="71"/>
        <end position="80"/>
    </location>
</feature>